<dbReference type="InterPro" id="IPR014347">
    <property type="entry name" value="Tautomerase/MIF_sf"/>
</dbReference>
<dbReference type="EMBL" id="BMCT01000004">
    <property type="protein sequence ID" value="GGF70221.1"/>
    <property type="molecule type" value="Genomic_DNA"/>
</dbReference>
<name>A0A917FDY8_9HYPH</name>
<organism evidence="1 2">
    <name type="scientific">Azorhizobium oxalatiphilum</name>
    <dbReference type="NCBI Taxonomy" id="980631"/>
    <lineage>
        <taxon>Bacteria</taxon>
        <taxon>Pseudomonadati</taxon>
        <taxon>Pseudomonadota</taxon>
        <taxon>Alphaproteobacteria</taxon>
        <taxon>Hyphomicrobiales</taxon>
        <taxon>Xanthobacteraceae</taxon>
        <taxon>Azorhizobium</taxon>
    </lineage>
</organism>
<keyword evidence="2" id="KW-1185">Reference proteome</keyword>
<comment type="caution">
    <text evidence="1">The sequence shown here is derived from an EMBL/GenBank/DDBJ whole genome shotgun (WGS) entry which is preliminary data.</text>
</comment>
<protein>
    <recommendedName>
        <fullName evidence="3">4-oxalocrotonate tautomerase</fullName>
    </recommendedName>
</protein>
<proteinExistence type="predicted"/>
<dbReference type="Gene3D" id="3.30.429.10">
    <property type="entry name" value="Macrophage Migration Inhibitory Factor"/>
    <property type="match status" value="1"/>
</dbReference>
<evidence type="ECO:0000313" key="1">
    <source>
        <dbReference type="EMBL" id="GGF70221.1"/>
    </source>
</evidence>
<evidence type="ECO:0008006" key="3">
    <source>
        <dbReference type="Google" id="ProtNLM"/>
    </source>
</evidence>
<accession>A0A917FDY8</accession>
<reference evidence="1" key="2">
    <citation type="submission" date="2020-09" db="EMBL/GenBank/DDBJ databases">
        <authorList>
            <person name="Sun Q."/>
            <person name="Sedlacek I."/>
        </authorList>
    </citation>
    <scope>NUCLEOTIDE SEQUENCE</scope>
    <source>
        <strain evidence="1">CCM 7897</strain>
    </source>
</reference>
<dbReference type="AlphaFoldDB" id="A0A917FDY8"/>
<evidence type="ECO:0000313" key="2">
    <source>
        <dbReference type="Proteomes" id="UP000606044"/>
    </source>
</evidence>
<dbReference type="SUPFAM" id="SSF55331">
    <property type="entry name" value="Tautomerase/MIF"/>
    <property type="match status" value="1"/>
</dbReference>
<gene>
    <name evidence="1" type="ORF">GCM10007301_32510</name>
</gene>
<dbReference type="RefSeq" id="WP_188580396.1">
    <property type="nucleotide sequence ID" value="NZ_BMCT01000004.1"/>
</dbReference>
<dbReference type="Proteomes" id="UP000606044">
    <property type="component" value="Unassembled WGS sequence"/>
</dbReference>
<sequence>MPYLEVLGPPAGVAEKQAAVRAVTEAVVSAFSVSPATVTVYFLPVQVADYGHEGTLGLEGRQMRVFAKMHAYRRGVAERRKAAVGITQALATCFGADPDDVAVYFMDRTLDEVAHGGGMACDDAAEAARVPVALAK</sequence>
<reference evidence="1" key="1">
    <citation type="journal article" date="2014" name="Int. J. Syst. Evol. Microbiol.">
        <title>Complete genome sequence of Corynebacterium casei LMG S-19264T (=DSM 44701T), isolated from a smear-ripened cheese.</title>
        <authorList>
            <consortium name="US DOE Joint Genome Institute (JGI-PGF)"/>
            <person name="Walter F."/>
            <person name="Albersmeier A."/>
            <person name="Kalinowski J."/>
            <person name="Ruckert C."/>
        </authorList>
    </citation>
    <scope>NUCLEOTIDE SEQUENCE</scope>
    <source>
        <strain evidence="1">CCM 7897</strain>
    </source>
</reference>